<dbReference type="InterPro" id="IPR050895">
    <property type="entry name" value="XK-related_scramblase"/>
</dbReference>
<dbReference type="PANTHER" id="PTHR16024:SF28">
    <property type="entry name" value="XK-RELATED PROTEIN"/>
    <property type="match status" value="1"/>
</dbReference>
<dbReference type="EMBL" id="NCKU01002201">
    <property type="protein sequence ID" value="RWS10161.1"/>
    <property type="molecule type" value="Genomic_DNA"/>
</dbReference>
<evidence type="ECO:0000256" key="1">
    <source>
        <dbReference type="ARBA" id="ARBA00004651"/>
    </source>
</evidence>
<comment type="subcellular location">
    <subcellularLocation>
        <location evidence="1">Cell membrane</location>
        <topology evidence="1">Multi-pass membrane protein</topology>
    </subcellularLocation>
    <subcellularLocation>
        <location evidence="7">Membrane</location>
        <topology evidence="7">Multi-pass membrane protein</topology>
    </subcellularLocation>
</comment>
<sequence length="558" mass="64519">MPNICDGCNENGSSKAIKAACANESKTFKQKLSILLSKVLFQKLLVLSTFRLFVYLNKLYQDFYAVNKYYTTNEVNFCLISIAALITPIIMYTFYWLCIYTSENDLIQPRDIGTRIVNGFLLIPWQIKRHLDVVHFTAERACEWRTADEEEKTKIKSLKRTSIILQFFQDFYAGFLQLLLQFYILLWSDDWVGDKQLFTRLLIWQLIGSALSISSLMASVRREDDGLITCFLSLIGWLCVFISRILVFSLIAKYIDYWLIVLCSIHIIAFSIWIYNISDAKDNKCLTQKKRPFIFLGVIVVENALLSSLWAYYNFIDLKQPFSDQQIVLIFAVGVTTLAGFVFIAIYSICKLKLTRLSGVYNAEANTLMILTASDSITQDRANKEAIKTCDYGIYSDFCDMDFASVKEYYNDADFKFCIVSILSLILPSLIYAFYQVSVELEYFGILSWELVKTIGTRFVDGFLLILWQLKRHLDVIKYSAQRACECRGPRDDERLELASKLRYAEILEFFEDFLAGDWLGGENKVGKPCDFLAIDRFRAVNFVDDDSCPQKGRWHTY</sequence>
<keyword evidence="9" id="KW-1185">Reference proteome</keyword>
<feature type="transmembrane region" description="Helical" evidence="7">
    <location>
        <begin position="74"/>
        <end position="100"/>
    </location>
</feature>
<accession>A0A443R4G2</accession>
<dbReference type="AlphaFoldDB" id="A0A443R4G2"/>
<feature type="transmembrane region" description="Helical" evidence="7">
    <location>
        <begin position="35"/>
        <end position="54"/>
    </location>
</feature>
<feature type="transmembrane region" description="Helical" evidence="7">
    <location>
        <begin position="227"/>
        <end position="251"/>
    </location>
</feature>
<reference evidence="8 9" key="1">
    <citation type="journal article" date="2018" name="Gigascience">
        <title>Genomes of trombidid mites reveal novel predicted allergens and laterally-transferred genes associated with secondary metabolism.</title>
        <authorList>
            <person name="Dong X."/>
            <person name="Chaisiri K."/>
            <person name="Xia D."/>
            <person name="Armstrong S.D."/>
            <person name="Fang Y."/>
            <person name="Donnelly M.J."/>
            <person name="Kadowaki T."/>
            <person name="McGarry J.W."/>
            <person name="Darby A.C."/>
            <person name="Makepeace B.L."/>
        </authorList>
    </citation>
    <scope>NUCLEOTIDE SEQUENCE [LARGE SCALE GENOMIC DNA]</scope>
    <source>
        <strain evidence="8">UoL-WK</strain>
    </source>
</reference>
<gene>
    <name evidence="8" type="ORF">B4U79_12784</name>
</gene>
<feature type="transmembrane region" description="Helical" evidence="7">
    <location>
        <begin position="257"/>
        <end position="277"/>
    </location>
</feature>
<evidence type="ECO:0000256" key="6">
    <source>
        <dbReference type="ARBA" id="ARBA00023136"/>
    </source>
</evidence>
<organism evidence="8 9">
    <name type="scientific">Dinothrombium tinctorium</name>
    <dbReference type="NCBI Taxonomy" id="1965070"/>
    <lineage>
        <taxon>Eukaryota</taxon>
        <taxon>Metazoa</taxon>
        <taxon>Ecdysozoa</taxon>
        <taxon>Arthropoda</taxon>
        <taxon>Chelicerata</taxon>
        <taxon>Arachnida</taxon>
        <taxon>Acari</taxon>
        <taxon>Acariformes</taxon>
        <taxon>Trombidiformes</taxon>
        <taxon>Prostigmata</taxon>
        <taxon>Anystina</taxon>
        <taxon>Parasitengona</taxon>
        <taxon>Trombidioidea</taxon>
        <taxon>Trombidiidae</taxon>
        <taxon>Dinothrombium</taxon>
    </lineage>
</organism>
<dbReference type="GO" id="GO:0005886">
    <property type="term" value="C:plasma membrane"/>
    <property type="evidence" value="ECO:0007669"/>
    <property type="project" value="UniProtKB-SubCell"/>
</dbReference>
<evidence type="ECO:0000313" key="9">
    <source>
        <dbReference type="Proteomes" id="UP000285301"/>
    </source>
</evidence>
<name>A0A443R4G2_9ACAR</name>
<evidence type="ECO:0000256" key="4">
    <source>
        <dbReference type="ARBA" id="ARBA00022692"/>
    </source>
</evidence>
<evidence type="ECO:0000256" key="5">
    <source>
        <dbReference type="ARBA" id="ARBA00022989"/>
    </source>
</evidence>
<evidence type="ECO:0000256" key="7">
    <source>
        <dbReference type="RuleBase" id="RU910716"/>
    </source>
</evidence>
<feature type="transmembrane region" description="Helical" evidence="7">
    <location>
        <begin position="163"/>
        <end position="185"/>
    </location>
</feature>
<feature type="transmembrane region" description="Helical" evidence="7">
    <location>
        <begin position="417"/>
        <end position="435"/>
    </location>
</feature>
<protein>
    <recommendedName>
        <fullName evidence="7">XK-related protein</fullName>
    </recommendedName>
</protein>
<dbReference type="Pfam" id="PF09815">
    <property type="entry name" value="XK-related"/>
    <property type="match status" value="1"/>
</dbReference>
<feature type="transmembrane region" description="Helical" evidence="7">
    <location>
        <begin position="293"/>
        <end position="315"/>
    </location>
</feature>
<keyword evidence="5 7" id="KW-1133">Transmembrane helix</keyword>
<evidence type="ECO:0000256" key="2">
    <source>
        <dbReference type="ARBA" id="ARBA00008789"/>
    </source>
</evidence>
<comment type="similarity">
    <text evidence="2 7">Belongs to the XK family.</text>
</comment>
<evidence type="ECO:0000313" key="8">
    <source>
        <dbReference type="EMBL" id="RWS10161.1"/>
    </source>
</evidence>
<evidence type="ECO:0000256" key="3">
    <source>
        <dbReference type="ARBA" id="ARBA00022475"/>
    </source>
</evidence>
<dbReference type="OrthoDB" id="6420233at2759"/>
<keyword evidence="3" id="KW-1003">Cell membrane</keyword>
<feature type="transmembrane region" description="Helical" evidence="7">
    <location>
        <begin position="197"/>
        <end position="220"/>
    </location>
</feature>
<dbReference type="PANTHER" id="PTHR16024">
    <property type="entry name" value="XK-RELATED PROTEIN"/>
    <property type="match status" value="1"/>
</dbReference>
<proteinExistence type="inferred from homology"/>
<dbReference type="Proteomes" id="UP000285301">
    <property type="component" value="Unassembled WGS sequence"/>
</dbReference>
<feature type="transmembrane region" description="Helical" evidence="7">
    <location>
        <begin position="327"/>
        <end position="349"/>
    </location>
</feature>
<keyword evidence="6 7" id="KW-0472">Membrane</keyword>
<keyword evidence="4 7" id="KW-0812">Transmembrane</keyword>
<dbReference type="InterPro" id="IPR018629">
    <property type="entry name" value="XK-rel"/>
</dbReference>
<comment type="caution">
    <text evidence="8">The sequence shown here is derived from an EMBL/GenBank/DDBJ whole genome shotgun (WGS) entry which is preliminary data.</text>
</comment>